<dbReference type="InterPro" id="IPR018556">
    <property type="entry name" value="SPIN90/Ldb17_LRD"/>
</dbReference>
<protein>
    <recommendedName>
        <fullName evidence="1">SPIN90/Ldb17 leucine-rich domain-containing protein</fullName>
    </recommendedName>
</protein>
<evidence type="ECO:0000313" key="2">
    <source>
        <dbReference type="EMBL" id="KAK2151584.1"/>
    </source>
</evidence>
<dbReference type="PANTHER" id="PTHR13357">
    <property type="entry name" value="SH3 ADAPTER PROTEIN SPIN90 NCK INTERACTING PROTEIN WITH SH3 DOMAIN"/>
    <property type="match status" value="1"/>
</dbReference>
<keyword evidence="3" id="KW-1185">Reference proteome</keyword>
<dbReference type="Proteomes" id="UP001208570">
    <property type="component" value="Unassembled WGS sequence"/>
</dbReference>
<dbReference type="InterPro" id="IPR030125">
    <property type="entry name" value="SPIN90/Ldb17"/>
</dbReference>
<dbReference type="GO" id="GO:0006897">
    <property type="term" value="P:endocytosis"/>
    <property type="evidence" value="ECO:0007669"/>
    <property type="project" value="TreeGrafter"/>
</dbReference>
<comment type="caution">
    <text evidence="2">The sequence shown here is derived from an EMBL/GenBank/DDBJ whole genome shotgun (WGS) entry which is preliminary data.</text>
</comment>
<dbReference type="EMBL" id="JAODUP010000358">
    <property type="protein sequence ID" value="KAK2151584.1"/>
    <property type="molecule type" value="Genomic_DNA"/>
</dbReference>
<reference evidence="2" key="1">
    <citation type="journal article" date="2023" name="Mol. Biol. Evol.">
        <title>Third-Generation Sequencing Reveals the Adaptive Role of the Epigenome in Three Deep-Sea Polychaetes.</title>
        <authorList>
            <person name="Perez M."/>
            <person name="Aroh O."/>
            <person name="Sun Y."/>
            <person name="Lan Y."/>
            <person name="Juniper S.K."/>
            <person name="Young C.R."/>
            <person name="Angers B."/>
            <person name="Qian P.Y."/>
        </authorList>
    </citation>
    <scope>NUCLEOTIDE SEQUENCE</scope>
    <source>
        <strain evidence="2">P08H-3</strain>
    </source>
</reference>
<gene>
    <name evidence="2" type="ORF">LSH36_358g01009</name>
</gene>
<feature type="domain" description="SPIN90/Ldb17 leucine-rich" evidence="1">
    <location>
        <begin position="245"/>
        <end position="379"/>
    </location>
</feature>
<evidence type="ECO:0000313" key="3">
    <source>
        <dbReference type="Proteomes" id="UP001208570"/>
    </source>
</evidence>
<proteinExistence type="predicted"/>
<dbReference type="PANTHER" id="PTHR13357:SF1">
    <property type="entry name" value="NCK-INTERACTING PROTEIN WITH SH3 DOMAIN"/>
    <property type="match status" value="1"/>
</dbReference>
<dbReference type="AlphaFoldDB" id="A0AAD9N297"/>
<sequence length="417" mass="48768">MPTSKKGTIEKTLCRDLVTRVQNVTNITYMKSKLIVDVVLSELADRVISTRKIMDEILDQRKSNPSSNDISLSDDAVALRQRFEELAPFQNHLEQRTSVFDEDDLLVRGRLDDLLDLLKTADSEMCWRVLEENGYTPVHTLVLYYQMETRVQLRLVTLQIFDALCHLNAKVVSELNNSVLPVELARGMTRQTAGSPTFMRSCLILTTIFSTGEPLPAIHYEHFNEEFLKFLFRLVEEPPDHPTVDELRDRVIPVILAFNLHLSEPDKNPVMNVLGKEMRVNRFLEELMMLVNREADPVRILTHKRHPRNSLMKFLSDMYSRKDTAKLFYTNDEKVLVGILLRHIQDCTPEHCSRREYLSVFYLMLKHSRYLDHCHHQKDFQEIFTSICLEEDHGEDTLRDKLIVKQIWKEFPHLFSV</sequence>
<dbReference type="GO" id="GO:0071933">
    <property type="term" value="F:Arp2/3 complex binding"/>
    <property type="evidence" value="ECO:0007669"/>
    <property type="project" value="TreeGrafter"/>
</dbReference>
<organism evidence="2 3">
    <name type="scientific">Paralvinella palmiformis</name>
    <dbReference type="NCBI Taxonomy" id="53620"/>
    <lineage>
        <taxon>Eukaryota</taxon>
        <taxon>Metazoa</taxon>
        <taxon>Spiralia</taxon>
        <taxon>Lophotrochozoa</taxon>
        <taxon>Annelida</taxon>
        <taxon>Polychaeta</taxon>
        <taxon>Sedentaria</taxon>
        <taxon>Canalipalpata</taxon>
        <taxon>Terebellida</taxon>
        <taxon>Terebelliformia</taxon>
        <taxon>Alvinellidae</taxon>
        <taxon>Paralvinella</taxon>
    </lineage>
</organism>
<dbReference type="Pfam" id="PF09431">
    <property type="entry name" value="SPIN90_LRD"/>
    <property type="match status" value="1"/>
</dbReference>
<evidence type="ECO:0000259" key="1">
    <source>
        <dbReference type="Pfam" id="PF09431"/>
    </source>
</evidence>
<name>A0AAD9N297_9ANNE</name>
<accession>A0AAD9N297</accession>